<dbReference type="Proteomes" id="UP001617351">
    <property type="component" value="Unassembled WGS sequence"/>
</dbReference>
<dbReference type="EMBL" id="JBIUYY010000012">
    <property type="protein sequence ID" value="MFJ2824456.1"/>
    <property type="molecule type" value="Genomic_DNA"/>
</dbReference>
<dbReference type="Gene3D" id="3.40.50.1820">
    <property type="entry name" value="alpha/beta hydrolase"/>
    <property type="match status" value="1"/>
</dbReference>
<accession>A0ABW8EQE7</accession>
<reference evidence="1 2" key="1">
    <citation type="submission" date="2024-10" db="EMBL/GenBank/DDBJ databases">
        <title>The Natural Products Discovery Center: Release of the First 8490 Sequenced Strains for Exploring Actinobacteria Biosynthetic Diversity.</title>
        <authorList>
            <person name="Kalkreuter E."/>
            <person name="Kautsar S.A."/>
            <person name="Yang D."/>
            <person name="Bader C.D."/>
            <person name="Teijaro C.N."/>
            <person name="Fluegel L."/>
            <person name="Davis C.M."/>
            <person name="Simpson J.R."/>
            <person name="Lauterbach L."/>
            <person name="Steele A.D."/>
            <person name="Gui C."/>
            <person name="Meng S."/>
            <person name="Li G."/>
            <person name="Viehrig K."/>
            <person name="Ye F."/>
            <person name="Su P."/>
            <person name="Kiefer A.F."/>
            <person name="Nichols A."/>
            <person name="Cepeda A.J."/>
            <person name="Yan W."/>
            <person name="Fan B."/>
            <person name="Jiang Y."/>
            <person name="Adhikari A."/>
            <person name="Zheng C.-J."/>
            <person name="Schuster L."/>
            <person name="Cowan T.M."/>
            <person name="Smanski M.J."/>
            <person name="Chevrette M.G."/>
            <person name="De Carvalho L.P.S."/>
            <person name="Shen B."/>
        </authorList>
    </citation>
    <scope>NUCLEOTIDE SEQUENCE [LARGE SCALE GENOMIC DNA]</scope>
    <source>
        <strain evidence="1 2">NPDC087220</strain>
    </source>
</reference>
<sequence length="382" mass="41680">MLFVHGTGVREASYTASLAAVRDGLERIRPGLEVRGCFWGREQGASMALGGDSVPGYRQSRGGTRDDDGEIAVWDVLYADPWYELRLLGLQPPAASGMSRGVPPSKRFLDQVTGYVPAPEVLASFEERGLAEDLAEALRAVVRAPELRDAAATVDANGFEHRRAVARAVVALTWARASDRGVELSGSVRDALLATLGADLRSEGRSLKGRAAQVGMLAADRLLRSRRGAWGDVGLPFIGDILRYQARGQGIRDQIKRTIENTPGDAVTVIAHSLGGVACVDLMVLDAVDRVDQLITVGSQAPYFYEIGALVSLEHPQTLPEHFPGKWLNVYDERDPLSYQAAKVFPGRAVDRRVDNRQPLVRAHTSYWSNPQLWDEVGTWLS</sequence>
<evidence type="ECO:0000313" key="2">
    <source>
        <dbReference type="Proteomes" id="UP001617351"/>
    </source>
</evidence>
<dbReference type="InterPro" id="IPR029058">
    <property type="entry name" value="AB_hydrolase_fold"/>
</dbReference>
<keyword evidence="2" id="KW-1185">Reference proteome</keyword>
<gene>
    <name evidence="1" type="ORF">ACIO7M_25530</name>
</gene>
<protein>
    <recommendedName>
        <fullName evidence="3">Alpha/beta hydrolase</fullName>
    </recommendedName>
</protein>
<evidence type="ECO:0000313" key="1">
    <source>
        <dbReference type="EMBL" id="MFJ2824456.1"/>
    </source>
</evidence>
<dbReference type="RefSeq" id="WP_402384834.1">
    <property type="nucleotide sequence ID" value="NZ_JBIUYY010000012.1"/>
</dbReference>
<organism evidence="1 2">
    <name type="scientific">Streptomyces toxytricini</name>
    <name type="common">Actinomyces toxytricini</name>
    <dbReference type="NCBI Taxonomy" id="67369"/>
    <lineage>
        <taxon>Bacteria</taxon>
        <taxon>Bacillati</taxon>
        <taxon>Actinomycetota</taxon>
        <taxon>Actinomycetes</taxon>
        <taxon>Kitasatosporales</taxon>
        <taxon>Streptomycetaceae</taxon>
        <taxon>Streptomyces</taxon>
    </lineage>
</organism>
<dbReference type="SUPFAM" id="SSF53474">
    <property type="entry name" value="alpha/beta-Hydrolases"/>
    <property type="match status" value="1"/>
</dbReference>
<evidence type="ECO:0008006" key="3">
    <source>
        <dbReference type="Google" id="ProtNLM"/>
    </source>
</evidence>
<comment type="caution">
    <text evidence="1">The sequence shown here is derived from an EMBL/GenBank/DDBJ whole genome shotgun (WGS) entry which is preliminary data.</text>
</comment>
<proteinExistence type="predicted"/>
<name>A0ABW8EQE7_STRT5</name>